<dbReference type="Gene3D" id="2.60.40.3730">
    <property type="entry name" value="Fimbrillin-like"/>
    <property type="match status" value="1"/>
</dbReference>
<organism evidence="3 4">
    <name type="scientific">Parabacteroides chinchillae</name>
    <dbReference type="NCBI Taxonomy" id="871327"/>
    <lineage>
        <taxon>Bacteria</taxon>
        <taxon>Pseudomonadati</taxon>
        <taxon>Bacteroidota</taxon>
        <taxon>Bacteroidia</taxon>
        <taxon>Bacteroidales</taxon>
        <taxon>Tannerellaceae</taxon>
        <taxon>Parabacteroides</taxon>
    </lineage>
</organism>
<accession>A0A8G2F1J2</accession>
<sequence length="399" mass="41833">MMKRFHLYKTILSCRTLLATVCLLATGCTGSMVEDVVPDEAQPVELSFSRPDLGLTVVTAGGSSTKAQVRADGDPTALPEGATVRIAAYLIGRLGETVTNPADFSTVTPNFQATYVVGADGSLSPCLVDNEGKKIEGTAKGMFVRSGKYDFYAISPARPITNAGGTNQITNIPHKEDVMASCARTVTISKSSSTVTLQTFKRKCSLVVFNVACDASSAVSVISLRGTALKLSSISKSGANLVAGESEEISKTGSEATDAGTVSFVESDFQVVDPASDPDSLGLNKVIGIVLPKDGTPFNIAVTVERDGNSVNLGATVNKNIAFDSGKRYVFTLQVKNDVSKLLMRVMDWNTISFTDDNVGGADPGNPNPSDPDINEGIGVGIVIAEWTNIDWSGNGNVG</sequence>
<evidence type="ECO:0000256" key="1">
    <source>
        <dbReference type="SAM" id="MobiDB-lite"/>
    </source>
</evidence>
<keyword evidence="4" id="KW-1185">Reference proteome</keyword>
<dbReference type="Gene3D" id="2.60.40.2630">
    <property type="match status" value="1"/>
</dbReference>
<evidence type="ECO:0000256" key="2">
    <source>
        <dbReference type="SAM" id="SignalP"/>
    </source>
</evidence>
<dbReference type="EMBL" id="FNVS01000001">
    <property type="protein sequence ID" value="SEF43626.1"/>
    <property type="molecule type" value="Genomic_DNA"/>
</dbReference>
<proteinExistence type="predicted"/>
<dbReference type="RefSeq" id="WP_234999259.1">
    <property type="nucleotide sequence ID" value="NZ_FNVS01000001.1"/>
</dbReference>
<feature type="signal peptide" evidence="2">
    <location>
        <begin position="1"/>
        <end position="25"/>
    </location>
</feature>
<dbReference type="Proteomes" id="UP000236725">
    <property type="component" value="Unassembled WGS sequence"/>
</dbReference>
<gene>
    <name evidence="3" type="ORF">SAMN05444001_101185</name>
</gene>
<feature type="chain" id="PRO_5034345946" evidence="2">
    <location>
        <begin position="26"/>
        <end position="399"/>
    </location>
</feature>
<name>A0A8G2F1J2_9BACT</name>
<dbReference type="AlphaFoldDB" id="A0A8G2F1J2"/>
<dbReference type="InterPro" id="IPR029231">
    <property type="entry name" value="Mfa-like_2"/>
</dbReference>
<evidence type="ECO:0000313" key="4">
    <source>
        <dbReference type="Proteomes" id="UP000236725"/>
    </source>
</evidence>
<dbReference type="CDD" id="cd13121">
    <property type="entry name" value="BF2867_like_C"/>
    <property type="match status" value="1"/>
</dbReference>
<comment type="caution">
    <text evidence="3">The sequence shown here is derived from an EMBL/GenBank/DDBJ whole genome shotgun (WGS) entry which is preliminary data.</text>
</comment>
<feature type="region of interest" description="Disordered" evidence="1">
    <location>
        <begin position="356"/>
        <end position="375"/>
    </location>
</feature>
<dbReference type="PROSITE" id="PS51257">
    <property type="entry name" value="PROKAR_LIPOPROTEIN"/>
    <property type="match status" value="1"/>
</dbReference>
<dbReference type="Pfam" id="PF15415">
    <property type="entry name" value="Mfa_like_2"/>
    <property type="match status" value="1"/>
</dbReference>
<reference evidence="3 4" key="1">
    <citation type="submission" date="2016-10" db="EMBL/GenBank/DDBJ databases">
        <authorList>
            <person name="Varghese N."/>
            <person name="Submissions S."/>
        </authorList>
    </citation>
    <scope>NUCLEOTIDE SEQUENCE [LARGE SCALE GENOMIC DNA]</scope>
    <source>
        <strain evidence="3 4">DSM 29073</strain>
    </source>
</reference>
<keyword evidence="2" id="KW-0732">Signal</keyword>
<protein>
    <submittedName>
        <fullName evidence="3">Fimbrillin-like</fullName>
    </submittedName>
</protein>
<evidence type="ECO:0000313" key="3">
    <source>
        <dbReference type="EMBL" id="SEF43626.1"/>
    </source>
</evidence>